<dbReference type="Proteomes" id="UP000199682">
    <property type="component" value="Unassembled WGS sequence"/>
</dbReference>
<sequence length="58" mass="6754">MSKLWTINDLSEFLDIPVQTLYQWRTKNYGPEGRKVGKHVRYDPEVVMAWFNAQPGAA</sequence>
<organism evidence="2 3">
    <name type="scientific">Lentzea albidocapillata subsp. violacea</name>
    <dbReference type="NCBI Taxonomy" id="128104"/>
    <lineage>
        <taxon>Bacteria</taxon>
        <taxon>Bacillati</taxon>
        <taxon>Actinomycetota</taxon>
        <taxon>Actinomycetes</taxon>
        <taxon>Pseudonocardiales</taxon>
        <taxon>Pseudonocardiaceae</taxon>
        <taxon>Lentzea</taxon>
    </lineage>
</organism>
<evidence type="ECO:0000259" key="1">
    <source>
        <dbReference type="Pfam" id="PF12728"/>
    </source>
</evidence>
<feature type="domain" description="Helix-turn-helix" evidence="1">
    <location>
        <begin position="6"/>
        <end position="54"/>
    </location>
</feature>
<reference evidence="3" key="1">
    <citation type="submission" date="2016-10" db="EMBL/GenBank/DDBJ databases">
        <authorList>
            <person name="Varghese N."/>
            <person name="Submissions S."/>
        </authorList>
    </citation>
    <scope>NUCLEOTIDE SEQUENCE [LARGE SCALE GENOMIC DNA]</scope>
    <source>
        <strain evidence="3">DSM 44796</strain>
    </source>
</reference>
<dbReference type="InterPro" id="IPR041657">
    <property type="entry name" value="HTH_17"/>
</dbReference>
<evidence type="ECO:0000313" key="3">
    <source>
        <dbReference type="Proteomes" id="UP000199682"/>
    </source>
</evidence>
<dbReference type="SUPFAM" id="SSF46955">
    <property type="entry name" value="Putative DNA-binding domain"/>
    <property type="match status" value="1"/>
</dbReference>
<name>A0A1G9LKT4_9PSEU</name>
<dbReference type="RefSeq" id="WP_090009003.1">
    <property type="nucleotide sequence ID" value="NZ_FNET01000012.1"/>
</dbReference>
<proteinExistence type="predicted"/>
<accession>A0A1G9LKT4</accession>
<protein>
    <submittedName>
        <fullName evidence="2">Transcriptional regulator, AlpA family</fullName>
    </submittedName>
</protein>
<dbReference type="EMBL" id="FNET01000012">
    <property type="protein sequence ID" value="SDL62609.1"/>
    <property type="molecule type" value="Genomic_DNA"/>
</dbReference>
<dbReference type="Pfam" id="PF12728">
    <property type="entry name" value="HTH_17"/>
    <property type="match status" value="1"/>
</dbReference>
<gene>
    <name evidence="2" type="ORF">SAMN04488074_112100</name>
</gene>
<dbReference type="InterPro" id="IPR009061">
    <property type="entry name" value="DNA-bd_dom_put_sf"/>
</dbReference>
<evidence type="ECO:0000313" key="2">
    <source>
        <dbReference type="EMBL" id="SDL62609.1"/>
    </source>
</evidence>
<dbReference type="AlphaFoldDB" id="A0A1G9LKT4"/>